<dbReference type="PANTHER" id="PTHR43566">
    <property type="entry name" value="CONSERVED PROTEIN"/>
    <property type="match status" value="1"/>
</dbReference>
<sequence>MAYIPRVLDQQLDRLLTGLPAVVIDGPKAVGKTATASRRATTVLALDDPTERVLLGADRERITRLPPPVLIDEWQLFPDVWDQVRRAVDRGAGPGSYLLTGSATPTSAPTHTGAGRIVRLRMRPMTLAERGLPAPEVSLADLLSGSRPPISATTTVGLADYAEEIVTGGLPGVRAVPAHARSAALDGYLDAVVEHDFAEVGHVVRRPRTLRAWLRAYAAATSTTASYSAVLDASTPGQSDKPAKTTTMAYRDTLERMWLLDPVPAWAGTRSPMTSLGQAPKHHLADPALAARLLGVGAGALLTSPNPDGAPVPRDGTLLGALFESLVTLGVRTYADAAGAAVSHLRTHRGEHEVDLIVTRDDGRMVALEIKLAPVADDQDVRHLHWLREHVGDDLVDAAVITTGPAAYRRADGIAVIPAALLGP</sequence>
<evidence type="ECO:0000259" key="1">
    <source>
        <dbReference type="Pfam" id="PF13173"/>
    </source>
</evidence>
<protein>
    <submittedName>
        <fullName evidence="3">ATPase AAA</fullName>
    </submittedName>
</protein>
<comment type="caution">
    <text evidence="3">The sequence shown here is derived from an EMBL/GenBank/DDBJ whole genome shotgun (WGS) entry which is preliminary data.</text>
</comment>
<dbReference type="EMBL" id="BONP01000023">
    <property type="protein sequence ID" value="GIG41300.1"/>
    <property type="molecule type" value="Genomic_DNA"/>
</dbReference>
<dbReference type="RefSeq" id="WP_203675590.1">
    <property type="nucleotide sequence ID" value="NZ_BONP01000023.1"/>
</dbReference>
<proteinExistence type="predicted"/>
<dbReference type="InterPro" id="IPR041682">
    <property type="entry name" value="AAA_14"/>
</dbReference>
<name>A0ABQ4DPM0_9CELL</name>
<feature type="domain" description="DUF4143" evidence="2">
    <location>
        <begin position="194"/>
        <end position="372"/>
    </location>
</feature>
<dbReference type="Proteomes" id="UP000614741">
    <property type="component" value="Unassembled WGS sequence"/>
</dbReference>
<keyword evidence="4" id="KW-1185">Reference proteome</keyword>
<dbReference type="Pfam" id="PF13635">
    <property type="entry name" value="DUF4143"/>
    <property type="match status" value="1"/>
</dbReference>
<feature type="domain" description="AAA" evidence="1">
    <location>
        <begin position="21"/>
        <end position="129"/>
    </location>
</feature>
<gene>
    <name evidence="3" type="ORF">Cph01nite_30620</name>
</gene>
<accession>A0ABQ4DPM0</accession>
<evidence type="ECO:0000313" key="3">
    <source>
        <dbReference type="EMBL" id="GIG41300.1"/>
    </source>
</evidence>
<reference evidence="3 4" key="1">
    <citation type="submission" date="2021-01" db="EMBL/GenBank/DDBJ databases">
        <title>Whole genome shotgun sequence of Cellulomonas phragmiteti NBRC 110785.</title>
        <authorList>
            <person name="Komaki H."/>
            <person name="Tamura T."/>
        </authorList>
    </citation>
    <scope>NUCLEOTIDE SEQUENCE [LARGE SCALE GENOMIC DNA]</scope>
    <source>
        <strain evidence="3 4">NBRC 110785</strain>
    </source>
</reference>
<dbReference type="PANTHER" id="PTHR43566:SF2">
    <property type="entry name" value="DUF4143 DOMAIN-CONTAINING PROTEIN"/>
    <property type="match status" value="1"/>
</dbReference>
<dbReference type="InterPro" id="IPR025420">
    <property type="entry name" value="DUF4143"/>
</dbReference>
<dbReference type="Pfam" id="PF13173">
    <property type="entry name" value="AAA_14"/>
    <property type="match status" value="1"/>
</dbReference>
<organism evidence="3 4">
    <name type="scientific">Cellulomonas phragmiteti</name>
    <dbReference type="NCBI Taxonomy" id="478780"/>
    <lineage>
        <taxon>Bacteria</taxon>
        <taxon>Bacillati</taxon>
        <taxon>Actinomycetota</taxon>
        <taxon>Actinomycetes</taxon>
        <taxon>Micrococcales</taxon>
        <taxon>Cellulomonadaceae</taxon>
        <taxon>Cellulomonas</taxon>
    </lineage>
</organism>
<evidence type="ECO:0000259" key="2">
    <source>
        <dbReference type="Pfam" id="PF13635"/>
    </source>
</evidence>
<evidence type="ECO:0000313" key="4">
    <source>
        <dbReference type="Proteomes" id="UP000614741"/>
    </source>
</evidence>